<dbReference type="Gene3D" id="1.10.472.50">
    <property type="entry name" value="HD-domain/PDEase-like"/>
    <property type="match status" value="1"/>
</dbReference>
<protein>
    <recommendedName>
        <fullName evidence="1">HD domain-containing protein</fullName>
    </recommendedName>
</protein>
<dbReference type="EMBL" id="FNRA01000002">
    <property type="protein sequence ID" value="SEA23953.1"/>
    <property type="molecule type" value="Genomic_DNA"/>
</dbReference>
<evidence type="ECO:0000313" key="3">
    <source>
        <dbReference type="Proteomes" id="UP000198850"/>
    </source>
</evidence>
<dbReference type="SUPFAM" id="SSF109604">
    <property type="entry name" value="HD-domain/PDEase-like"/>
    <property type="match status" value="1"/>
</dbReference>
<dbReference type="PANTHER" id="PTHR33594">
    <property type="entry name" value="SUPERFAMILY HYDROLASE, PUTATIVE (AFU_ORTHOLOGUE AFUA_1G03035)-RELATED"/>
    <property type="match status" value="1"/>
</dbReference>
<evidence type="ECO:0000259" key="1">
    <source>
        <dbReference type="PROSITE" id="PS51831"/>
    </source>
</evidence>
<dbReference type="Gene3D" id="1.20.58.1910">
    <property type="match status" value="1"/>
</dbReference>
<dbReference type="InterPro" id="IPR006674">
    <property type="entry name" value="HD_domain"/>
</dbReference>
<dbReference type="Pfam" id="PF01966">
    <property type="entry name" value="HD"/>
    <property type="match status" value="1"/>
</dbReference>
<dbReference type="OrthoDB" id="9797344at2"/>
<dbReference type="AlphaFoldDB" id="A0A1H3ZJN7"/>
<accession>A0A1H3ZJN7</accession>
<dbReference type="PROSITE" id="PS51831">
    <property type="entry name" value="HD"/>
    <property type="match status" value="1"/>
</dbReference>
<proteinExistence type="predicted"/>
<reference evidence="2 3" key="1">
    <citation type="submission" date="2016-10" db="EMBL/GenBank/DDBJ databases">
        <authorList>
            <person name="de Groot N.N."/>
        </authorList>
    </citation>
    <scope>NUCLEOTIDE SEQUENCE [LARGE SCALE GENOMIC DNA]</scope>
    <source>
        <strain evidence="2 3">DSM 19033</strain>
    </source>
</reference>
<name>A0A1H3ZJN7_9SPHI</name>
<sequence>MDNDQITAQTIRFVKETLAGAEAGHDWFHIERVYKTALNINAREKGDLLTVTLAALLHDIADSKFNNGDEEIGPRLAGDFLSSLNIPAELILHVQEIIRNLSYKASLGDLNFQSAELDIVQDADRLDAIGAIGIARAFTYGGYKNRTMYDPDIPGMAGQSKEAYKNSTAPTINHFYEKLLLLKDLMKTSAGKELAKQRHDFMLRYLDQFYAEWEGR</sequence>
<dbReference type="SMART" id="SM00471">
    <property type="entry name" value="HDc"/>
    <property type="match status" value="1"/>
</dbReference>
<feature type="domain" description="HD" evidence="1">
    <location>
        <begin position="26"/>
        <end position="129"/>
    </location>
</feature>
<gene>
    <name evidence="2" type="ORF">SAMN05443550_102386</name>
</gene>
<dbReference type="InterPro" id="IPR003607">
    <property type="entry name" value="HD/PDEase_dom"/>
</dbReference>
<keyword evidence="3" id="KW-1185">Reference proteome</keyword>
<dbReference type="Proteomes" id="UP000198850">
    <property type="component" value="Unassembled WGS sequence"/>
</dbReference>
<evidence type="ECO:0000313" key="2">
    <source>
        <dbReference type="EMBL" id="SEA23953.1"/>
    </source>
</evidence>
<dbReference type="PANTHER" id="PTHR33594:SF1">
    <property type="entry name" value="HD_PDEASE DOMAIN-CONTAINING PROTEIN"/>
    <property type="match status" value="1"/>
</dbReference>
<dbReference type="CDD" id="cd00077">
    <property type="entry name" value="HDc"/>
    <property type="match status" value="1"/>
</dbReference>
<organism evidence="2 3">
    <name type="scientific">Pedobacter hartonius</name>
    <dbReference type="NCBI Taxonomy" id="425514"/>
    <lineage>
        <taxon>Bacteria</taxon>
        <taxon>Pseudomonadati</taxon>
        <taxon>Bacteroidota</taxon>
        <taxon>Sphingobacteriia</taxon>
        <taxon>Sphingobacteriales</taxon>
        <taxon>Sphingobacteriaceae</taxon>
        <taxon>Pedobacter</taxon>
    </lineage>
</organism>
<dbReference type="STRING" id="425514.SAMN05443550_102386"/>